<comment type="caution">
    <text evidence="1">The sequence shown here is derived from an EMBL/GenBank/DDBJ whole genome shotgun (WGS) entry which is preliminary data.</text>
</comment>
<evidence type="ECO:0000313" key="2">
    <source>
        <dbReference type="Proteomes" id="UP001457282"/>
    </source>
</evidence>
<sequence length="137" mass="15322">MDIELKLLRHPTLLSVSSSASSSGVLPEFHVGMFKDLASADGSIREAAVEALATELMEVQRGYEWLENKELAKDGGVKLESETDDGWNCARQGFELGRLAEEWISERNTPLIKEFTCLPIALASRRDTCKSLRYELF</sequence>
<keyword evidence="2" id="KW-1185">Reference proteome</keyword>
<dbReference type="AlphaFoldDB" id="A0AAW1VKU8"/>
<evidence type="ECO:0000313" key="1">
    <source>
        <dbReference type="EMBL" id="KAK9905207.1"/>
    </source>
</evidence>
<accession>A0AAW1VKU8</accession>
<proteinExistence type="predicted"/>
<name>A0AAW1VKU8_RUBAR</name>
<organism evidence="1 2">
    <name type="scientific">Rubus argutus</name>
    <name type="common">Southern blackberry</name>
    <dbReference type="NCBI Taxonomy" id="59490"/>
    <lineage>
        <taxon>Eukaryota</taxon>
        <taxon>Viridiplantae</taxon>
        <taxon>Streptophyta</taxon>
        <taxon>Embryophyta</taxon>
        <taxon>Tracheophyta</taxon>
        <taxon>Spermatophyta</taxon>
        <taxon>Magnoliopsida</taxon>
        <taxon>eudicotyledons</taxon>
        <taxon>Gunneridae</taxon>
        <taxon>Pentapetalae</taxon>
        <taxon>rosids</taxon>
        <taxon>fabids</taxon>
        <taxon>Rosales</taxon>
        <taxon>Rosaceae</taxon>
        <taxon>Rosoideae</taxon>
        <taxon>Rosoideae incertae sedis</taxon>
        <taxon>Rubus</taxon>
    </lineage>
</organism>
<gene>
    <name evidence="1" type="ORF">M0R45_000403</name>
</gene>
<dbReference type="EMBL" id="JBEDUW010000169">
    <property type="protein sequence ID" value="KAK9905207.1"/>
    <property type="molecule type" value="Genomic_DNA"/>
</dbReference>
<reference evidence="1 2" key="1">
    <citation type="journal article" date="2023" name="G3 (Bethesda)">
        <title>A chromosome-length genome assembly and annotation of blackberry (Rubus argutus, cv. 'Hillquist').</title>
        <authorList>
            <person name="Bruna T."/>
            <person name="Aryal R."/>
            <person name="Dudchenko O."/>
            <person name="Sargent D.J."/>
            <person name="Mead D."/>
            <person name="Buti M."/>
            <person name="Cavallini A."/>
            <person name="Hytonen T."/>
            <person name="Andres J."/>
            <person name="Pham M."/>
            <person name="Weisz D."/>
            <person name="Mascagni F."/>
            <person name="Usai G."/>
            <person name="Natali L."/>
            <person name="Bassil N."/>
            <person name="Fernandez G.E."/>
            <person name="Lomsadze A."/>
            <person name="Armour M."/>
            <person name="Olukolu B."/>
            <person name="Poorten T."/>
            <person name="Britton C."/>
            <person name="Davik J."/>
            <person name="Ashrafi H."/>
            <person name="Aiden E.L."/>
            <person name="Borodovsky M."/>
            <person name="Worthington M."/>
        </authorList>
    </citation>
    <scope>NUCLEOTIDE SEQUENCE [LARGE SCALE GENOMIC DNA]</scope>
    <source>
        <strain evidence="1">PI 553951</strain>
    </source>
</reference>
<protein>
    <submittedName>
        <fullName evidence="1">Uncharacterized protein</fullName>
    </submittedName>
</protein>
<dbReference type="Proteomes" id="UP001457282">
    <property type="component" value="Unassembled WGS sequence"/>
</dbReference>